<protein>
    <submittedName>
        <fullName evidence="2">NADH dehydrogenase subunit 4L</fullName>
    </submittedName>
</protein>
<dbReference type="EMBL" id="MN148452">
    <property type="protein sequence ID" value="UEP15875.1"/>
    <property type="molecule type" value="Genomic_DNA"/>
</dbReference>
<accession>A0A8K1RPD4</accession>
<dbReference type="Gene3D" id="1.10.287.3510">
    <property type="match status" value="1"/>
</dbReference>
<reference evidence="2" key="1">
    <citation type="submission" date="2019-07" db="EMBL/GenBank/DDBJ databases">
        <title>The complete mitochondrial genome of Thrips setosus.</title>
        <authorList>
            <person name="Park J."/>
            <person name="Park J."/>
            <person name="Xi H."/>
            <person name="Lee G.-S."/>
            <person name="Seo B.Y."/>
        </authorList>
    </citation>
    <scope>NUCLEOTIDE SEQUENCE</scope>
</reference>
<dbReference type="AlphaFoldDB" id="A0A8K1RPD4"/>
<keyword evidence="1" id="KW-0472">Membrane</keyword>
<gene>
    <name evidence="2" type="primary">ND4L</name>
</gene>
<sequence length="91" mass="10652">MISFFLFFLICLIVFFKNYSSFLNSLLILESISLVVFFFLFCFMISGFSLKVLLYYFVFIVCESSLGLSILVKSIKFFGSMSFRSMNLLMF</sequence>
<feature type="transmembrane region" description="Helical" evidence="1">
    <location>
        <begin position="26"/>
        <end position="45"/>
    </location>
</feature>
<feature type="transmembrane region" description="Helical" evidence="1">
    <location>
        <begin position="52"/>
        <end position="72"/>
    </location>
</feature>
<geneLocation type="mitochondrion" evidence="2"/>
<keyword evidence="1" id="KW-1133">Transmembrane helix</keyword>
<proteinExistence type="predicted"/>
<organism evidence="2">
    <name type="scientific">Thrips setosus</name>
    <dbReference type="NCBI Taxonomy" id="163897"/>
    <lineage>
        <taxon>Eukaryota</taxon>
        <taxon>Metazoa</taxon>
        <taxon>Ecdysozoa</taxon>
        <taxon>Arthropoda</taxon>
        <taxon>Hexapoda</taxon>
        <taxon>Insecta</taxon>
        <taxon>Pterygota</taxon>
        <taxon>Neoptera</taxon>
        <taxon>Paraneoptera</taxon>
        <taxon>Thysanoptera</taxon>
        <taxon>Terebrantia</taxon>
        <taxon>Thripoidea</taxon>
        <taxon>Thripidae</taxon>
        <taxon>Thrips</taxon>
    </lineage>
</organism>
<keyword evidence="1" id="KW-0812">Transmembrane</keyword>
<evidence type="ECO:0000256" key="1">
    <source>
        <dbReference type="SAM" id="Phobius"/>
    </source>
</evidence>
<name>A0A8K1RPD4_9NEOP</name>
<keyword evidence="2" id="KW-0496">Mitochondrion</keyword>
<evidence type="ECO:0000313" key="2">
    <source>
        <dbReference type="EMBL" id="UEP15875.1"/>
    </source>
</evidence>